<evidence type="ECO:0000313" key="4">
    <source>
        <dbReference type="Proteomes" id="UP000220927"/>
    </source>
</evidence>
<dbReference type="SUPFAM" id="SSF47473">
    <property type="entry name" value="EF-hand"/>
    <property type="match status" value="1"/>
</dbReference>
<dbReference type="Proteomes" id="UP000220927">
    <property type="component" value="Plasmid pRapFH23c"/>
</dbReference>
<geneLocation type="plasmid" evidence="4">
    <name>prapfh23c</name>
</geneLocation>
<feature type="region of interest" description="Disordered" evidence="1">
    <location>
        <begin position="45"/>
        <end position="75"/>
    </location>
</feature>
<sequence>MTLTATATQLSQMLHNAFTKFDRDGDDKLNSEEVASFNEVLEPGLKLDDKGNPSVDMNARMDHDGDGLVDRDEMDSTGVLMPSNLTDSTLKSMIEYLHLTVDPAAIQAATILEGDSKQ</sequence>
<organism evidence="3 4">
    <name type="scientific">Rhizobium acidisoli</name>
    <dbReference type="NCBI Taxonomy" id="1538158"/>
    <lineage>
        <taxon>Bacteria</taxon>
        <taxon>Pseudomonadati</taxon>
        <taxon>Pseudomonadota</taxon>
        <taxon>Alphaproteobacteria</taxon>
        <taxon>Hyphomicrobiales</taxon>
        <taxon>Rhizobiaceae</taxon>
        <taxon>Rhizobium/Agrobacterium group</taxon>
        <taxon>Rhizobium</taxon>
    </lineage>
</organism>
<name>A0AAE5WTI7_9HYPH</name>
<gene>
    <name evidence="3" type="ORF">CO657_30185</name>
</gene>
<protein>
    <recommendedName>
        <fullName evidence="2">EF-hand domain-containing protein</fullName>
    </recommendedName>
</protein>
<feature type="compositionally biased region" description="Basic and acidic residues" evidence="1">
    <location>
        <begin position="59"/>
        <end position="71"/>
    </location>
</feature>
<dbReference type="PROSITE" id="PS00018">
    <property type="entry name" value="EF_HAND_1"/>
    <property type="match status" value="2"/>
</dbReference>
<keyword evidence="4" id="KW-1185">Reference proteome</keyword>
<evidence type="ECO:0000256" key="1">
    <source>
        <dbReference type="SAM" id="MobiDB-lite"/>
    </source>
</evidence>
<dbReference type="AlphaFoldDB" id="A0AAE5WTI7"/>
<dbReference type="InterPro" id="IPR011992">
    <property type="entry name" value="EF-hand-dom_pair"/>
</dbReference>
<evidence type="ECO:0000259" key="2">
    <source>
        <dbReference type="PROSITE" id="PS50222"/>
    </source>
</evidence>
<dbReference type="InterPro" id="IPR002048">
    <property type="entry name" value="EF_hand_dom"/>
</dbReference>
<dbReference type="EMBL" id="CP035001">
    <property type="protein sequence ID" value="QAS82144.1"/>
    <property type="molecule type" value="Genomic_DNA"/>
</dbReference>
<proteinExistence type="predicted"/>
<accession>A0AAE5WTI7</accession>
<dbReference type="KEGG" id="rad:CO657_30185"/>
<feature type="domain" description="EF-hand" evidence="2">
    <location>
        <begin position="9"/>
        <end position="44"/>
    </location>
</feature>
<keyword evidence="3" id="KW-0614">Plasmid</keyword>
<dbReference type="PROSITE" id="PS50222">
    <property type="entry name" value="EF_HAND_2"/>
    <property type="match status" value="1"/>
</dbReference>
<dbReference type="RefSeq" id="WP_054184699.1">
    <property type="nucleotide sequence ID" value="NZ_CP035001.1"/>
</dbReference>
<evidence type="ECO:0000313" key="3">
    <source>
        <dbReference type="EMBL" id="QAS82144.1"/>
    </source>
</evidence>
<dbReference type="GO" id="GO:0005509">
    <property type="term" value="F:calcium ion binding"/>
    <property type="evidence" value="ECO:0007669"/>
    <property type="project" value="InterPro"/>
</dbReference>
<dbReference type="Gene3D" id="1.10.238.10">
    <property type="entry name" value="EF-hand"/>
    <property type="match status" value="1"/>
</dbReference>
<dbReference type="InterPro" id="IPR018247">
    <property type="entry name" value="EF_Hand_1_Ca_BS"/>
</dbReference>
<reference evidence="3 4" key="1">
    <citation type="submission" date="2019-01" db="EMBL/GenBank/DDBJ databases">
        <title>Genomic insights into the origins and evolution of symbiotic genes in the Phaseolus vulgaris microsymbionts.</title>
        <authorList>
            <person name="Tong W."/>
        </authorList>
    </citation>
    <scope>NUCLEOTIDE SEQUENCE [LARGE SCALE GENOMIC DNA]</scope>
    <source>
        <strain evidence="3 4">FH23</strain>
        <plasmid evidence="4">prapfh23c</plasmid>
    </source>
</reference>